<sequence>MRLTHFALDSPAFVKHPAFWVRNAIRNLTLAGFECFRLASWKHFATTNRRARMRFSNVSQLFYPFFPLTHITWRSALAGGSTCCFSNTFGIIV</sequence>
<evidence type="ECO:0000313" key="1">
    <source>
        <dbReference type="EMBL" id="GIY35952.1"/>
    </source>
</evidence>
<organism evidence="1 2">
    <name type="scientific">Caerostris darwini</name>
    <dbReference type="NCBI Taxonomy" id="1538125"/>
    <lineage>
        <taxon>Eukaryota</taxon>
        <taxon>Metazoa</taxon>
        <taxon>Ecdysozoa</taxon>
        <taxon>Arthropoda</taxon>
        <taxon>Chelicerata</taxon>
        <taxon>Arachnida</taxon>
        <taxon>Araneae</taxon>
        <taxon>Araneomorphae</taxon>
        <taxon>Entelegynae</taxon>
        <taxon>Araneoidea</taxon>
        <taxon>Araneidae</taxon>
        <taxon>Caerostris</taxon>
    </lineage>
</organism>
<proteinExistence type="predicted"/>
<reference evidence="1 2" key="1">
    <citation type="submission" date="2021-06" db="EMBL/GenBank/DDBJ databases">
        <title>Caerostris darwini draft genome.</title>
        <authorList>
            <person name="Kono N."/>
            <person name="Arakawa K."/>
        </authorList>
    </citation>
    <scope>NUCLEOTIDE SEQUENCE [LARGE SCALE GENOMIC DNA]</scope>
</reference>
<dbReference type="AlphaFoldDB" id="A0AAV4STS3"/>
<comment type="caution">
    <text evidence="1">The sequence shown here is derived from an EMBL/GenBank/DDBJ whole genome shotgun (WGS) entry which is preliminary data.</text>
</comment>
<dbReference type="Proteomes" id="UP001054837">
    <property type="component" value="Unassembled WGS sequence"/>
</dbReference>
<keyword evidence="2" id="KW-1185">Reference proteome</keyword>
<accession>A0AAV4STS3</accession>
<protein>
    <submittedName>
        <fullName evidence="1">Uncharacterized protein</fullName>
    </submittedName>
</protein>
<gene>
    <name evidence="1" type="ORF">CDAR_434731</name>
</gene>
<dbReference type="EMBL" id="BPLQ01008209">
    <property type="protein sequence ID" value="GIY35952.1"/>
    <property type="molecule type" value="Genomic_DNA"/>
</dbReference>
<evidence type="ECO:0000313" key="2">
    <source>
        <dbReference type="Proteomes" id="UP001054837"/>
    </source>
</evidence>
<name>A0AAV4STS3_9ARAC</name>